<dbReference type="OrthoDB" id="1858506at2759"/>
<dbReference type="Pfam" id="PF00407">
    <property type="entry name" value="Bet_v_1"/>
    <property type="match status" value="1"/>
</dbReference>
<dbReference type="PANTHER" id="PTHR31213:SF55">
    <property type="entry name" value="STRESS-INDUCED PROTEIN SAM22"/>
    <property type="match status" value="1"/>
</dbReference>
<protein>
    <recommendedName>
        <fullName evidence="4">Bet v I/Major latex protein domain-containing protein</fullName>
    </recommendedName>
</protein>
<dbReference type="GO" id="GO:0009738">
    <property type="term" value="P:abscisic acid-activated signaling pathway"/>
    <property type="evidence" value="ECO:0007669"/>
    <property type="project" value="InterPro"/>
</dbReference>
<evidence type="ECO:0000313" key="6">
    <source>
        <dbReference type="Proteomes" id="UP000027138"/>
    </source>
</evidence>
<evidence type="ECO:0000256" key="2">
    <source>
        <dbReference type="ARBA" id="ARBA00022821"/>
    </source>
</evidence>
<accession>A0A067KJH8</accession>
<evidence type="ECO:0000259" key="4">
    <source>
        <dbReference type="Pfam" id="PF00407"/>
    </source>
</evidence>
<dbReference type="STRING" id="180498.A0A067KJH8"/>
<proteinExistence type="inferred from homology"/>
<dbReference type="PANTHER" id="PTHR31213">
    <property type="entry name" value="OS08G0374000 PROTEIN-RELATED"/>
    <property type="match status" value="1"/>
</dbReference>
<dbReference type="InterPro" id="IPR023393">
    <property type="entry name" value="START-like_dom_sf"/>
</dbReference>
<sequence length="164" mass="17911">MGIVTFEGQIESPLPPAKLFRMIILEADTNVSKVAPNAIKNFETHGDGGPGTVRKITFGDGSPITHVIETVDFMDIEKCTYHYSIIGGDPTLIDTSVVEKMSFQLRFEQTPNGGTCAKRSAKGYTIDGAEVNEEEVRAGLEKTTQLFYGIFKIFEAYALANPDA</sequence>
<keyword evidence="2" id="KW-0611">Plant defense</keyword>
<dbReference type="GO" id="GO:0005737">
    <property type="term" value="C:cytoplasm"/>
    <property type="evidence" value="ECO:0007669"/>
    <property type="project" value="TreeGrafter"/>
</dbReference>
<dbReference type="GO" id="GO:0006952">
    <property type="term" value="P:defense response"/>
    <property type="evidence" value="ECO:0007669"/>
    <property type="project" value="UniProtKB-KW"/>
</dbReference>
<dbReference type="InterPro" id="IPR000916">
    <property type="entry name" value="Bet_v_I/MLP"/>
</dbReference>
<dbReference type="SUPFAM" id="SSF55961">
    <property type="entry name" value="Bet v1-like"/>
    <property type="match status" value="1"/>
</dbReference>
<dbReference type="EMBL" id="KK914446">
    <property type="protein sequence ID" value="KDP36247.1"/>
    <property type="molecule type" value="Genomic_DNA"/>
</dbReference>
<dbReference type="GO" id="GO:0038023">
    <property type="term" value="F:signaling receptor activity"/>
    <property type="evidence" value="ECO:0007669"/>
    <property type="project" value="InterPro"/>
</dbReference>
<dbReference type="GO" id="GO:0010427">
    <property type="term" value="F:abscisic acid binding"/>
    <property type="evidence" value="ECO:0007669"/>
    <property type="project" value="InterPro"/>
</dbReference>
<reference evidence="5 6" key="1">
    <citation type="journal article" date="2014" name="PLoS ONE">
        <title>Global Analysis of Gene Expression Profiles in Physic Nut (Jatropha curcas L.) Seedlings Exposed to Salt Stress.</title>
        <authorList>
            <person name="Zhang L."/>
            <person name="Zhang C."/>
            <person name="Wu P."/>
            <person name="Chen Y."/>
            <person name="Li M."/>
            <person name="Jiang H."/>
            <person name="Wu G."/>
        </authorList>
    </citation>
    <scope>NUCLEOTIDE SEQUENCE [LARGE SCALE GENOMIC DNA]</scope>
    <source>
        <strain evidence="6">cv. GZQX0401</strain>
        <tissue evidence="5">Young leaves</tissue>
    </source>
</reference>
<dbReference type="CDD" id="cd07816">
    <property type="entry name" value="Bet_v1-like"/>
    <property type="match status" value="1"/>
</dbReference>
<dbReference type="GO" id="GO:0004864">
    <property type="term" value="F:protein phosphatase inhibitor activity"/>
    <property type="evidence" value="ECO:0007669"/>
    <property type="project" value="InterPro"/>
</dbReference>
<dbReference type="InterPro" id="IPR024949">
    <property type="entry name" value="Bet_v_I_allergen"/>
</dbReference>
<feature type="domain" description="Bet v I/Major latex protein" evidence="4">
    <location>
        <begin position="3"/>
        <end position="92"/>
    </location>
</feature>
<keyword evidence="6" id="KW-1185">Reference proteome</keyword>
<evidence type="ECO:0000256" key="3">
    <source>
        <dbReference type="ARBA" id="ARBA00023265"/>
    </source>
</evidence>
<name>A0A067KJH8_JATCU</name>
<evidence type="ECO:0000256" key="1">
    <source>
        <dbReference type="ARBA" id="ARBA00009744"/>
    </source>
</evidence>
<keyword evidence="3" id="KW-0568">Pathogenesis-related protein</keyword>
<dbReference type="FunFam" id="3.30.530.20:FF:000007">
    <property type="entry name" value="Major pollen allergen Bet v 1-A"/>
    <property type="match status" value="1"/>
</dbReference>
<gene>
    <name evidence="5" type="ORF">JCGZ_09812</name>
</gene>
<organism evidence="5 6">
    <name type="scientific">Jatropha curcas</name>
    <name type="common">Barbados nut</name>
    <dbReference type="NCBI Taxonomy" id="180498"/>
    <lineage>
        <taxon>Eukaryota</taxon>
        <taxon>Viridiplantae</taxon>
        <taxon>Streptophyta</taxon>
        <taxon>Embryophyta</taxon>
        <taxon>Tracheophyta</taxon>
        <taxon>Spermatophyta</taxon>
        <taxon>Magnoliopsida</taxon>
        <taxon>eudicotyledons</taxon>
        <taxon>Gunneridae</taxon>
        <taxon>Pentapetalae</taxon>
        <taxon>rosids</taxon>
        <taxon>fabids</taxon>
        <taxon>Malpighiales</taxon>
        <taxon>Euphorbiaceae</taxon>
        <taxon>Crotonoideae</taxon>
        <taxon>Jatropheae</taxon>
        <taxon>Jatropha</taxon>
    </lineage>
</organism>
<dbReference type="PRINTS" id="PR00634">
    <property type="entry name" value="BETALLERGEN"/>
</dbReference>
<dbReference type="GO" id="GO:0005634">
    <property type="term" value="C:nucleus"/>
    <property type="evidence" value="ECO:0007669"/>
    <property type="project" value="TreeGrafter"/>
</dbReference>
<dbReference type="Proteomes" id="UP000027138">
    <property type="component" value="Unassembled WGS sequence"/>
</dbReference>
<dbReference type="KEGG" id="jcu:105635715"/>
<comment type="similarity">
    <text evidence="1">Belongs to the BetVI family.</text>
</comment>
<dbReference type="InterPro" id="IPR050279">
    <property type="entry name" value="Plant_def-hormone_signal"/>
</dbReference>
<evidence type="ECO:0000313" key="5">
    <source>
        <dbReference type="EMBL" id="KDP36247.1"/>
    </source>
</evidence>
<dbReference type="Gene3D" id="3.30.530.20">
    <property type="match status" value="1"/>
</dbReference>
<dbReference type="AlphaFoldDB" id="A0A067KJH8"/>